<feature type="non-terminal residue" evidence="2">
    <location>
        <position position="1"/>
    </location>
</feature>
<dbReference type="InterPro" id="IPR036460">
    <property type="entry name" value="Cu_amine_oxidase_C_sf"/>
</dbReference>
<dbReference type="Proteomes" id="UP001529510">
    <property type="component" value="Unassembled WGS sequence"/>
</dbReference>
<dbReference type="AlphaFoldDB" id="A0ABD0N1Q5"/>
<name>A0ABD0N1Q5_CIRMR</name>
<evidence type="ECO:0000259" key="1">
    <source>
        <dbReference type="Pfam" id="PF01179"/>
    </source>
</evidence>
<keyword evidence="3" id="KW-1185">Reference proteome</keyword>
<dbReference type="Gene3D" id="2.70.98.20">
    <property type="entry name" value="Copper amine oxidase, catalytic domain"/>
    <property type="match status" value="1"/>
</dbReference>
<dbReference type="EMBL" id="JAMKFB020000024">
    <property type="protein sequence ID" value="KAL0156113.1"/>
    <property type="molecule type" value="Genomic_DNA"/>
</dbReference>
<gene>
    <name evidence="2" type="ORF">M9458_047359</name>
</gene>
<evidence type="ECO:0000313" key="3">
    <source>
        <dbReference type="Proteomes" id="UP001529510"/>
    </source>
</evidence>
<accession>A0ABD0N1Q5</accession>
<dbReference type="Pfam" id="PF01179">
    <property type="entry name" value="Cu_amine_oxid"/>
    <property type="match status" value="1"/>
</dbReference>
<comment type="caution">
    <text evidence="2">The sequence shown here is derived from an EMBL/GenBank/DDBJ whole genome shotgun (WGS) entry which is preliminary data.</text>
</comment>
<sequence length="61" mass="7380">HETERSAAFRFGKKFPKYLHFYNPNQNNKWGHKKGYRIQYNSHANSVLPRGWREENGITWS</sequence>
<protein>
    <recommendedName>
        <fullName evidence="1">Copper amine oxidase catalytic domain-containing protein</fullName>
    </recommendedName>
</protein>
<proteinExistence type="predicted"/>
<reference evidence="2 3" key="1">
    <citation type="submission" date="2024-05" db="EMBL/GenBank/DDBJ databases">
        <title>Genome sequencing and assembly of Indian major carp, Cirrhinus mrigala (Hamilton, 1822).</title>
        <authorList>
            <person name="Mohindra V."/>
            <person name="Chowdhury L.M."/>
            <person name="Lal K."/>
            <person name="Jena J.K."/>
        </authorList>
    </citation>
    <scope>NUCLEOTIDE SEQUENCE [LARGE SCALE GENOMIC DNA]</scope>
    <source>
        <strain evidence="2">CM1030</strain>
        <tissue evidence="2">Blood</tissue>
    </source>
</reference>
<dbReference type="SUPFAM" id="SSF49998">
    <property type="entry name" value="Amine oxidase catalytic domain"/>
    <property type="match status" value="1"/>
</dbReference>
<feature type="domain" description="Copper amine oxidase catalytic" evidence="1">
    <location>
        <begin position="2"/>
        <end position="60"/>
    </location>
</feature>
<feature type="non-terminal residue" evidence="2">
    <location>
        <position position="61"/>
    </location>
</feature>
<evidence type="ECO:0000313" key="2">
    <source>
        <dbReference type="EMBL" id="KAL0156113.1"/>
    </source>
</evidence>
<dbReference type="InterPro" id="IPR015798">
    <property type="entry name" value="Cu_amine_oxidase_C"/>
</dbReference>
<organism evidence="2 3">
    <name type="scientific">Cirrhinus mrigala</name>
    <name type="common">Mrigala</name>
    <dbReference type="NCBI Taxonomy" id="683832"/>
    <lineage>
        <taxon>Eukaryota</taxon>
        <taxon>Metazoa</taxon>
        <taxon>Chordata</taxon>
        <taxon>Craniata</taxon>
        <taxon>Vertebrata</taxon>
        <taxon>Euteleostomi</taxon>
        <taxon>Actinopterygii</taxon>
        <taxon>Neopterygii</taxon>
        <taxon>Teleostei</taxon>
        <taxon>Ostariophysi</taxon>
        <taxon>Cypriniformes</taxon>
        <taxon>Cyprinidae</taxon>
        <taxon>Labeoninae</taxon>
        <taxon>Labeonini</taxon>
        <taxon>Cirrhinus</taxon>
    </lineage>
</organism>